<accession>A0ABT8WXG9</accession>
<comment type="caution">
    <text evidence="1">The sequence shown here is derived from an EMBL/GenBank/DDBJ whole genome shotgun (WGS) entry which is preliminary data.</text>
</comment>
<dbReference type="RefSeq" id="WP_303280897.1">
    <property type="nucleotide sequence ID" value="NZ_BAABCZ010000016.1"/>
</dbReference>
<proteinExistence type="predicted"/>
<name>A0ABT8WXG9_9FLAO</name>
<organism evidence="1 2">
    <name type="scientific">Flavivirga amylovorans</name>
    <dbReference type="NCBI Taxonomy" id="870486"/>
    <lineage>
        <taxon>Bacteria</taxon>
        <taxon>Pseudomonadati</taxon>
        <taxon>Bacteroidota</taxon>
        <taxon>Flavobacteriia</taxon>
        <taxon>Flavobacteriales</taxon>
        <taxon>Flavobacteriaceae</taxon>
        <taxon>Flavivirga</taxon>
    </lineage>
</organism>
<evidence type="ECO:0000313" key="2">
    <source>
        <dbReference type="Proteomes" id="UP001176891"/>
    </source>
</evidence>
<gene>
    <name evidence="1" type="ORF">Q4Q39_03090</name>
</gene>
<keyword evidence="2" id="KW-1185">Reference proteome</keyword>
<dbReference type="EMBL" id="JAUOEM010000001">
    <property type="protein sequence ID" value="MDO5986381.1"/>
    <property type="molecule type" value="Genomic_DNA"/>
</dbReference>
<reference evidence="1" key="1">
    <citation type="submission" date="2023-07" db="EMBL/GenBank/DDBJ databases">
        <title>Two novel species in the genus Flavivirga.</title>
        <authorList>
            <person name="Kwon K."/>
        </authorList>
    </citation>
    <scope>NUCLEOTIDE SEQUENCE</scope>
    <source>
        <strain evidence="1">KACC 14157</strain>
    </source>
</reference>
<protein>
    <submittedName>
        <fullName evidence="1">Uncharacterized protein</fullName>
    </submittedName>
</protein>
<evidence type="ECO:0000313" key="1">
    <source>
        <dbReference type="EMBL" id="MDO5986381.1"/>
    </source>
</evidence>
<sequence length="134" mass="15839">MDKNHSQLTTCYKLPYINGILSTKTRVDLSESIASDYKKYKKLESEVVFYGLNSYMYNYIFKEQKIPFKTYRMDLDHEEEISLALSMLKDETKPIFFIISPQVSLDKVSTFEKEIIERNYKREGKSGYSILFPN</sequence>
<dbReference type="Proteomes" id="UP001176891">
    <property type="component" value="Unassembled WGS sequence"/>
</dbReference>